<dbReference type="RefSeq" id="WP_073229279.1">
    <property type="nucleotide sequence ID" value="NZ_FQUQ01000001.1"/>
</dbReference>
<dbReference type="Gene3D" id="3.90.226.10">
    <property type="entry name" value="2-enoyl-CoA Hydratase, Chain A, domain 1"/>
    <property type="match status" value="1"/>
</dbReference>
<dbReference type="SUPFAM" id="SSF52096">
    <property type="entry name" value="ClpP/crotonase"/>
    <property type="match status" value="1"/>
</dbReference>
<dbReference type="InterPro" id="IPR001753">
    <property type="entry name" value="Enoyl-CoA_hydra/iso"/>
</dbReference>
<dbReference type="PANTHER" id="PTHR11941">
    <property type="entry name" value="ENOYL-COA HYDRATASE-RELATED"/>
    <property type="match status" value="1"/>
</dbReference>
<dbReference type="EMBL" id="FQUQ01000001">
    <property type="protein sequence ID" value="SHE38932.1"/>
    <property type="molecule type" value="Genomic_DNA"/>
</dbReference>
<dbReference type="STRING" id="288992.SAMN04488522_10168"/>
<evidence type="ECO:0000313" key="2">
    <source>
        <dbReference type="Proteomes" id="UP000184287"/>
    </source>
</evidence>
<dbReference type="Pfam" id="PF00378">
    <property type="entry name" value="ECH_1"/>
    <property type="match status" value="1"/>
</dbReference>
<dbReference type="CDD" id="cd06558">
    <property type="entry name" value="crotonase-like"/>
    <property type="match status" value="1"/>
</dbReference>
<evidence type="ECO:0000313" key="1">
    <source>
        <dbReference type="EMBL" id="SHE38932.1"/>
    </source>
</evidence>
<organism evidence="1 2">
    <name type="scientific">Pedobacter caeni</name>
    <dbReference type="NCBI Taxonomy" id="288992"/>
    <lineage>
        <taxon>Bacteria</taxon>
        <taxon>Pseudomonadati</taxon>
        <taxon>Bacteroidota</taxon>
        <taxon>Sphingobacteriia</taxon>
        <taxon>Sphingobacteriales</taxon>
        <taxon>Sphingobacteriaceae</taxon>
        <taxon>Pedobacter</taxon>
    </lineage>
</organism>
<dbReference type="OrthoDB" id="9775794at2"/>
<accession>A0A1M4T318</accession>
<gene>
    <name evidence="1" type="ORF">SAMN04488522_10168</name>
</gene>
<proteinExistence type="predicted"/>
<dbReference type="Proteomes" id="UP000184287">
    <property type="component" value="Unassembled WGS sequence"/>
</dbReference>
<dbReference type="GO" id="GO:0006635">
    <property type="term" value="P:fatty acid beta-oxidation"/>
    <property type="evidence" value="ECO:0007669"/>
    <property type="project" value="TreeGrafter"/>
</dbReference>
<dbReference type="PANTHER" id="PTHR11941:SF54">
    <property type="entry name" value="ENOYL-COA HYDRATASE, MITOCHONDRIAL"/>
    <property type="match status" value="1"/>
</dbReference>
<protein>
    <submittedName>
        <fullName evidence="1">Enoyl-CoA hydratase/carnithine racemase</fullName>
    </submittedName>
</protein>
<dbReference type="AlphaFoldDB" id="A0A1M4T318"/>
<name>A0A1M4T318_9SPHI</name>
<dbReference type="InterPro" id="IPR029045">
    <property type="entry name" value="ClpP/crotonase-like_dom_sf"/>
</dbReference>
<reference evidence="2" key="1">
    <citation type="submission" date="2016-11" db="EMBL/GenBank/DDBJ databases">
        <authorList>
            <person name="Varghese N."/>
            <person name="Submissions S."/>
        </authorList>
    </citation>
    <scope>NUCLEOTIDE SEQUENCE [LARGE SCALE GENOMIC DNA]</scope>
    <source>
        <strain evidence="2">DSM 16990</strain>
    </source>
</reference>
<sequence length="284" mass="30929">MTQIGNIEFKGKSYTTLHINVSSNVATVSLDNAPVNALSGKMMKELQQLLKDLSEDSLIKVIVFDSKNADFFIAHVDINILNEKDILEELANEAAEGLNIFQNLGEVLRNQPQITIVKLKGIARGGGAEFVAAADMSFASLEKGKISQCEALMGIIPGGGATQYLSSKMPRGRVLEIILGSDLFDAETAERYGWINRAVKDSEIDKFVSRLAENIASLPEGVMHTLKAVLPPERFTSGFKTEDDGWAKLAFAAKAGDIMSLAMQNGAQTIDGELRIEELLRRLV</sequence>
<keyword evidence="2" id="KW-1185">Reference proteome</keyword>
<dbReference type="GO" id="GO:0003824">
    <property type="term" value="F:catalytic activity"/>
    <property type="evidence" value="ECO:0007669"/>
    <property type="project" value="UniProtKB-ARBA"/>
</dbReference>